<sequence>MAKAQAQAVVFPFTTTLQQRQTLHATTGAPAADGSYGMTLEVVAQGSALKLPDGREQALPVKVPLQGLKVRGTLTADGHIVPASVETEVENATPQQREMLQQLMTAMMQQIPSWEPVQLRRGETVPQHLKMTMPVPGMKPLDMQMTAHQRLLDVHDGVAEIDMVYTLSLQGDDAVALQAGGSGHGTLNYDVATQTMMSSVSEATITFVTDTHDGKLQIETATRQQQTMRPAQKR</sequence>
<gene>
    <name evidence="1" type="ordered locus">RGE_13110</name>
</gene>
<name>I0HNR5_RUBGI</name>
<dbReference type="PATRIC" id="fig|983917.3.peg.1279"/>
<dbReference type="KEGG" id="rge:RGE_13110"/>
<organism evidence="1 2">
    <name type="scientific">Rubrivivax gelatinosus (strain NBRC 100245 / IL144)</name>
    <dbReference type="NCBI Taxonomy" id="983917"/>
    <lineage>
        <taxon>Bacteria</taxon>
        <taxon>Pseudomonadati</taxon>
        <taxon>Pseudomonadota</taxon>
        <taxon>Betaproteobacteria</taxon>
        <taxon>Burkholderiales</taxon>
        <taxon>Sphaerotilaceae</taxon>
        <taxon>Rubrivivax</taxon>
    </lineage>
</organism>
<evidence type="ECO:0000313" key="2">
    <source>
        <dbReference type="Proteomes" id="UP000007883"/>
    </source>
</evidence>
<dbReference type="Proteomes" id="UP000007883">
    <property type="component" value="Chromosome"/>
</dbReference>
<dbReference type="STRING" id="983917.RGE_13110"/>
<dbReference type="EMBL" id="AP012320">
    <property type="protein sequence ID" value="BAL94652.1"/>
    <property type="molecule type" value="Genomic_DNA"/>
</dbReference>
<keyword evidence="2" id="KW-1185">Reference proteome</keyword>
<dbReference type="HOGENOM" id="CLU_1184343_0_0_4"/>
<proteinExistence type="predicted"/>
<dbReference type="AlphaFoldDB" id="I0HNR5"/>
<evidence type="ECO:0000313" key="1">
    <source>
        <dbReference type="EMBL" id="BAL94652.1"/>
    </source>
</evidence>
<accession>I0HNR5</accession>
<protein>
    <submittedName>
        <fullName evidence="1">Uncharacterized protein</fullName>
    </submittedName>
</protein>
<reference evidence="1 2" key="1">
    <citation type="journal article" date="2012" name="J. Bacteriol.">
        <title>Complete genome sequence of phototrophic betaproteobacterium Rubrivivax gelatinosus IL144.</title>
        <authorList>
            <person name="Nagashima S."/>
            <person name="Kamimura A."/>
            <person name="Shimizu T."/>
            <person name="Nakamura-isaki S."/>
            <person name="Aono E."/>
            <person name="Sakamoto K."/>
            <person name="Ichikawa N."/>
            <person name="Nakazawa H."/>
            <person name="Sekine M."/>
            <person name="Yamazaki S."/>
            <person name="Fujita N."/>
            <person name="Shimada K."/>
            <person name="Hanada S."/>
            <person name="Nagashima K.V.P."/>
        </authorList>
    </citation>
    <scope>NUCLEOTIDE SEQUENCE [LARGE SCALE GENOMIC DNA]</scope>
    <source>
        <strain evidence="2">NBRC 100245 / IL144</strain>
    </source>
</reference>